<comment type="similarity">
    <text evidence="5">Belongs to the 4-toluene sulfonate uptake permease (TSUP) (TC 2.A.102) family.</text>
</comment>
<accession>A0A258FKJ8</accession>
<evidence type="ECO:0000256" key="4">
    <source>
        <dbReference type="ARBA" id="ARBA00023136"/>
    </source>
</evidence>
<dbReference type="Pfam" id="PF01925">
    <property type="entry name" value="TauE"/>
    <property type="match status" value="1"/>
</dbReference>
<evidence type="ECO:0000256" key="1">
    <source>
        <dbReference type="ARBA" id="ARBA00004141"/>
    </source>
</evidence>
<proteinExistence type="inferred from homology"/>
<evidence type="ECO:0000256" key="5">
    <source>
        <dbReference type="RuleBase" id="RU363041"/>
    </source>
</evidence>
<evidence type="ECO:0000313" key="7">
    <source>
        <dbReference type="Proteomes" id="UP000215595"/>
    </source>
</evidence>
<reference evidence="6 7" key="1">
    <citation type="submission" date="2017-03" db="EMBL/GenBank/DDBJ databases">
        <title>Lifting the veil on microbial sulfur biogeochemistry in mining wastewaters.</title>
        <authorList>
            <person name="Kantor R.S."/>
            <person name="Colenbrander Nelson T."/>
            <person name="Marshall S."/>
            <person name="Bennett D."/>
            <person name="Apte S."/>
            <person name="Camacho D."/>
            <person name="Thomas B.C."/>
            <person name="Warren L.A."/>
            <person name="Banfield J.F."/>
        </authorList>
    </citation>
    <scope>NUCLEOTIDE SEQUENCE [LARGE SCALE GENOMIC DNA]</scope>
    <source>
        <strain evidence="6">32-69-9</strain>
    </source>
</reference>
<comment type="subcellular location">
    <subcellularLocation>
        <location evidence="5">Cell membrane</location>
        <topology evidence="5">Multi-pass membrane protein</topology>
    </subcellularLocation>
    <subcellularLocation>
        <location evidence="1">Membrane</location>
        <topology evidence="1">Multi-pass membrane protein</topology>
    </subcellularLocation>
</comment>
<evidence type="ECO:0000313" key="6">
    <source>
        <dbReference type="EMBL" id="OYX33110.1"/>
    </source>
</evidence>
<feature type="transmembrane region" description="Helical" evidence="5">
    <location>
        <begin position="227"/>
        <end position="245"/>
    </location>
</feature>
<feature type="transmembrane region" description="Helical" evidence="5">
    <location>
        <begin position="171"/>
        <end position="189"/>
    </location>
</feature>
<dbReference type="PANTHER" id="PTHR43701">
    <property type="entry name" value="MEMBRANE TRANSPORTER PROTEIN MJ0441-RELATED"/>
    <property type="match status" value="1"/>
</dbReference>
<comment type="caution">
    <text evidence="6">The sequence shown here is derived from an EMBL/GenBank/DDBJ whole genome shotgun (WGS) entry which is preliminary data.</text>
</comment>
<dbReference type="InterPro" id="IPR051598">
    <property type="entry name" value="TSUP/Inactive_protease-like"/>
</dbReference>
<dbReference type="GO" id="GO:0005886">
    <property type="term" value="C:plasma membrane"/>
    <property type="evidence" value="ECO:0007669"/>
    <property type="project" value="UniProtKB-SubCell"/>
</dbReference>
<keyword evidence="3 5" id="KW-1133">Transmembrane helix</keyword>
<dbReference type="InterPro" id="IPR002781">
    <property type="entry name" value="TM_pro_TauE-like"/>
</dbReference>
<protein>
    <recommendedName>
        <fullName evidence="5">Probable membrane transporter protein</fullName>
    </recommendedName>
</protein>
<feature type="transmembrane region" description="Helical" evidence="5">
    <location>
        <begin position="132"/>
        <end position="165"/>
    </location>
</feature>
<dbReference type="PANTHER" id="PTHR43701:SF5">
    <property type="entry name" value="MEMBRANE TRANSPORTER PROTEIN-RELATED"/>
    <property type="match status" value="1"/>
</dbReference>
<dbReference type="Proteomes" id="UP000215595">
    <property type="component" value="Unassembled WGS sequence"/>
</dbReference>
<feature type="transmembrane region" description="Helical" evidence="5">
    <location>
        <begin position="44"/>
        <end position="62"/>
    </location>
</feature>
<name>A0A258FKJ8_9CAUL</name>
<organism evidence="6 7">
    <name type="scientific">Brevundimonas subvibrioides</name>
    <dbReference type="NCBI Taxonomy" id="74313"/>
    <lineage>
        <taxon>Bacteria</taxon>
        <taxon>Pseudomonadati</taxon>
        <taxon>Pseudomonadota</taxon>
        <taxon>Alphaproteobacteria</taxon>
        <taxon>Caulobacterales</taxon>
        <taxon>Caulobacteraceae</taxon>
        <taxon>Brevundimonas</taxon>
    </lineage>
</organism>
<keyword evidence="4 5" id="KW-0472">Membrane</keyword>
<dbReference type="AlphaFoldDB" id="A0A258FKJ8"/>
<dbReference type="EMBL" id="NCEB01000018">
    <property type="protein sequence ID" value="OYX33110.1"/>
    <property type="molecule type" value="Genomic_DNA"/>
</dbReference>
<feature type="transmembrane region" description="Helical" evidence="5">
    <location>
        <begin position="201"/>
        <end position="221"/>
    </location>
</feature>
<gene>
    <name evidence="6" type="ORF">B7Z01_09455</name>
</gene>
<evidence type="ECO:0000256" key="2">
    <source>
        <dbReference type="ARBA" id="ARBA00022692"/>
    </source>
</evidence>
<sequence>MDMTTLVLMAALMGLGAMLYASVGHAGASAYLAIMAIFAVEPEVMRPTALVLNIVVASLATYRFVRAGQFNGRLLIPFVVGAVPAAFLAGQLELPTDLYRPVVAAVLLLAAIRLLWPREIKALREPQSPRLWIALLSGAAIGTLSGLTGTGGGIFLSPLILFLGWEGARKTSGVSATFILCVSISGLLGNLSSVGRLPPELPLFIGAVILGALVGTRVGIARLEPRRLLQALGVVLVIASAKLAFS</sequence>
<feature type="transmembrane region" description="Helical" evidence="5">
    <location>
        <begin position="74"/>
        <end position="92"/>
    </location>
</feature>
<keyword evidence="5" id="KW-1003">Cell membrane</keyword>
<keyword evidence="2 5" id="KW-0812">Transmembrane</keyword>
<feature type="transmembrane region" description="Helical" evidence="5">
    <location>
        <begin position="98"/>
        <end position="116"/>
    </location>
</feature>
<evidence type="ECO:0000256" key="3">
    <source>
        <dbReference type="ARBA" id="ARBA00022989"/>
    </source>
</evidence>